<dbReference type="EMBL" id="JAVAMP010000001">
    <property type="protein sequence ID" value="MDP5272882.1"/>
    <property type="molecule type" value="Genomic_DNA"/>
</dbReference>
<accession>A0ABT9IUZ7</accession>
<proteinExistence type="predicted"/>
<reference evidence="1 2" key="1">
    <citation type="submission" date="2023-08" db="EMBL/GenBank/DDBJ databases">
        <authorList>
            <person name="Park J.-S."/>
        </authorList>
    </citation>
    <scope>NUCLEOTIDE SEQUENCE [LARGE SCALE GENOMIC DNA]</scope>
    <source>
        <strain evidence="1 2">2205SS18-9</strain>
    </source>
</reference>
<name>A0ABT9IUZ7_9BACL</name>
<dbReference type="Gene3D" id="3.40.50.1820">
    <property type="entry name" value="alpha/beta hydrolase"/>
    <property type="match status" value="1"/>
</dbReference>
<evidence type="ECO:0000313" key="1">
    <source>
        <dbReference type="EMBL" id="MDP5272882.1"/>
    </source>
</evidence>
<dbReference type="InterPro" id="IPR029058">
    <property type="entry name" value="AB_hydrolase_fold"/>
</dbReference>
<dbReference type="SUPFAM" id="SSF53474">
    <property type="entry name" value="alpha/beta-Hydrolases"/>
    <property type="match status" value="1"/>
</dbReference>
<dbReference type="GO" id="GO:0016787">
    <property type="term" value="F:hydrolase activity"/>
    <property type="evidence" value="ECO:0007669"/>
    <property type="project" value="UniProtKB-KW"/>
</dbReference>
<keyword evidence="1" id="KW-0378">Hydrolase</keyword>
<sequence>MPLVRNIASQDIQAFSQFKDNALFLIGDHDKLVYKPDITEFYKEIGLNLKIIKDAGHSINGEQPELINKEIVDFLVEKEALIV</sequence>
<keyword evidence="2" id="KW-1185">Reference proteome</keyword>
<dbReference type="RefSeq" id="WP_305990184.1">
    <property type="nucleotide sequence ID" value="NZ_JAVAMP010000001.1"/>
</dbReference>
<organism evidence="1 2">
    <name type="scientific">Chengkuizengella axinellae</name>
    <dbReference type="NCBI Taxonomy" id="3064388"/>
    <lineage>
        <taxon>Bacteria</taxon>
        <taxon>Bacillati</taxon>
        <taxon>Bacillota</taxon>
        <taxon>Bacilli</taxon>
        <taxon>Bacillales</taxon>
        <taxon>Paenibacillaceae</taxon>
        <taxon>Chengkuizengella</taxon>
    </lineage>
</organism>
<protein>
    <submittedName>
        <fullName evidence="1">Alpha/beta hydrolase</fullName>
    </submittedName>
</protein>
<comment type="caution">
    <text evidence="1">The sequence shown here is derived from an EMBL/GenBank/DDBJ whole genome shotgun (WGS) entry which is preliminary data.</text>
</comment>
<dbReference type="Proteomes" id="UP001231941">
    <property type="component" value="Unassembled WGS sequence"/>
</dbReference>
<evidence type="ECO:0000313" key="2">
    <source>
        <dbReference type="Proteomes" id="UP001231941"/>
    </source>
</evidence>
<gene>
    <name evidence="1" type="ORF">Q5Y73_02065</name>
</gene>